<accession>A0A6N7W186</accession>
<gene>
    <name evidence="2" type="ORF">FX155_04695</name>
</gene>
<dbReference type="OrthoDB" id="218680at2"/>
<evidence type="ECO:0000313" key="2">
    <source>
        <dbReference type="EMBL" id="MSS81898.1"/>
    </source>
</evidence>
<feature type="compositionally biased region" description="Basic and acidic residues" evidence="1">
    <location>
        <begin position="19"/>
        <end position="40"/>
    </location>
</feature>
<proteinExistence type="predicted"/>
<organism evidence="2 3">
    <name type="scientific">Acidaminococcus fermentans</name>
    <dbReference type="NCBI Taxonomy" id="905"/>
    <lineage>
        <taxon>Bacteria</taxon>
        <taxon>Bacillati</taxon>
        <taxon>Bacillota</taxon>
        <taxon>Negativicutes</taxon>
        <taxon>Acidaminococcales</taxon>
        <taxon>Acidaminococcaceae</taxon>
        <taxon>Acidaminococcus</taxon>
    </lineage>
</organism>
<sequence>MDIQNITPDRPTPIPEGKGTVDEPSIREFRGADDHDNGGRTWYREKKSIPFFKVLDGKVTNYGTFDVESMPEKVEITPSGMRLPEPDQEKTQHREYTTTLILPGGEGTYRLVYNGVSFNIHAVDAAARQLLEAGDPKKNEELSEAALHTGFQKMGLGLEDLKAVYVRFN</sequence>
<dbReference type="AlphaFoldDB" id="A0A6N7W186"/>
<dbReference type="RefSeq" id="WP_154487901.1">
    <property type="nucleotide sequence ID" value="NZ_VULN01000005.1"/>
</dbReference>
<reference evidence="2 3" key="1">
    <citation type="submission" date="2019-08" db="EMBL/GenBank/DDBJ databases">
        <title>In-depth cultivation of the pig gut microbiome towards novel bacterial diversity and tailored functional studies.</title>
        <authorList>
            <person name="Wylensek D."/>
            <person name="Hitch T.C.A."/>
            <person name="Clavel T."/>
        </authorList>
    </citation>
    <scope>NUCLEOTIDE SEQUENCE [LARGE SCALE GENOMIC DNA]</scope>
    <source>
        <strain evidence="2 3">WCA-389-WT-5B</strain>
    </source>
</reference>
<protein>
    <submittedName>
        <fullName evidence="2">Uncharacterized protein</fullName>
    </submittedName>
</protein>
<evidence type="ECO:0000313" key="3">
    <source>
        <dbReference type="Proteomes" id="UP000441455"/>
    </source>
</evidence>
<comment type="caution">
    <text evidence="2">The sequence shown here is derived from an EMBL/GenBank/DDBJ whole genome shotgun (WGS) entry which is preliminary data.</text>
</comment>
<dbReference type="EMBL" id="VULN01000005">
    <property type="protein sequence ID" value="MSS81898.1"/>
    <property type="molecule type" value="Genomic_DNA"/>
</dbReference>
<name>A0A6N7W186_ACIFE</name>
<feature type="region of interest" description="Disordered" evidence="1">
    <location>
        <begin position="1"/>
        <end position="40"/>
    </location>
</feature>
<evidence type="ECO:0000256" key="1">
    <source>
        <dbReference type="SAM" id="MobiDB-lite"/>
    </source>
</evidence>
<dbReference type="Proteomes" id="UP000441455">
    <property type="component" value="Unassembled WGS sequence"/>
</dbReference>